<dbReference type="OrthoDB" id="1676166at2759"/>
<protein>
    <recommendedName>
        <fullName evidence="1">PORR domain-containing protein</fullName>
    </recommendedName>
</protein>
<dbReference type="PANTHER" id="PTHR31476:SF11">
    <property type="entry name" value="UBIQUITIN CARBOXYL-TERMINAL HYDROLASE FAMILY PROTEIN"/>
    <property type="match status" value="1"/>
</dbReference>
<dbReference type="Proteomes" id="UP000027138">
    <property type="component" value="Unassembled WGS sequence"/>
</dbReference>
<dbReference type="InterPro" id="IPR045040">
    <property type="entry name" value="PORR_fam"/>
</dbReference>
<keyword evidence="3" id="KW-1185">Reference proteome</keyword>
<dbReference type="InterPro" id="IPR021099">
    <property type="entry name" value="PORR_domain"/>
</dbReference>
<dbReference type="Pfam" id="PF11955">
    <property type="entry name" value="PORR"/>
    <property type="match status" value="1"/>
</dbReference>
<dbReference type="EMBL" id="KK914999">
    <property type="protein sequence ID" value="KDP25112.1"/>
    <property type="molecule type" value="Genomic_DNA"/>
</dbReference>
<evidence type="ECO:0000313" key="2">
    <source>
        <dbReference type="EMBL" id="KDP25112.1"/>
    </source>
</evidence>
<gene>
    <name evidence="2" type="ORF">JCGZ_22647</name>
</gene>
<sequence length="367" mass="42309">MWVSVKEKSSGGRRPKKKIYHRVHELDRVMDLQKKPSLILHLKSIIQSQKHQCLLLRDLEKQVGFVQKWNFMAVLEKYPSIFRVGGGSDRTPPFVTLTEKAIKIANQEHEARESMEPILVRNLRKLLMMSVDCRVPLEKIEFIGNELGLPQGFKNSLIPKYPEYFSVKNVNGKAYLHLENWDSSLAITAREERLSLEGVSASNPPKKKVRISKDGNFLGPFAFRMRFPAGFRPNASYLEELERWQRLEFPSPYLNARRFDAADPKARKRVVAVLHELLSLTIEKRMTSLQLDAFHSESLLPSRLLLCLVKNPGIFYITNKGARSTVFLKEAYDGSNLIDKCPLLLFNDKFVALSGRRESNFCNEMRF</sequence>
<organism evidence="2 3">
    <name type="scientific">Jatropha curcas</name>
    <name type="common">Barbados nut</name>
    <dbReference type="NCBI Taxonomy" id="180498"/>
    <lineage>
        <taxon>Eukaryota</taxon>
        <taxon>Viridiplantae</taxon>
        <taxon>Streptophyta</taxon>
        <taxon>Embryophyta</taxon>
        <taxon>Tracheophyta</taxon>
        <taxon>Spermatophyta</taxon>
        <taxon>Magnoliopsida</taxon>
        <taxon>eudicotyledons</taxon>
        <taxon>Gunneridae</taxon>
        <taxon>Pentapetalae</taxon>
        <taxon>rosids</taxon>
        <taxon>fabids</taxon>
        <taxon>Malpighiales</taxon>
        <taxon>Euphorbiaceae</taxon>
        <taxon>Crotonoideae</taxon>
        <taxon>Jatropheae</taxon>
        <taxon>Jatropha</taxon>
    </lineage>
</organism>
<dbReference type="GO" id="GO:0003723">
    <property type="term" value="F:RNA binding"/>
    <property type="evidence" value="ECO:0007669"/>
    <property type="project" value="InterPro"/>
</dbReference>
<accession>A0A067JMI5</accession>
<feature type="domain" description="PORR" evidence="1">
    <location>
        <begin position="21"/>
        <end position="357"/>
    </location>
</feature>
<reference evidence="2 3" key="1">
    <citation type="journal article" date="2014" name="PLoS ONE">
        <title>Global Analysis of Gene Expression Profiles in Physic Nut (Jatropha curcas L.) Seedlings Exposed to Salt Stress.</title>
        <authorList>
            <person name="Zhang L."/>
            <person name="Zhang C."/>
            <person name="Wu P."/>
            <person name="Chen Y."/>
            <person name="Li M."/>
            <person name="Jiang H."/>
            <person name="Wu G."/>
        </authorList>
    </citation>
    <scope>NUCLEOTIDE SEQUENCE [LARGE SCALE GENOMIC DNA]</scope>
    <source>
        <strain evidence="3">cv. GZQX0401</strain>
        <tissue evidence="2">Young leaves</tissue>
    </source>
</reference>
<name>A0A067JMI5_JATCU</name>
<evidence type="ECO:0000313" key="3">
    <source>
        <dbReference type="Proteomes" id="UP000027138"/>
    </source>
</evidence>
<dbReference type="AlphaFoldDB" id="A0A067JMI5"/>
<dbReference type="PANTHER" id="PTHR31476">
    <property type="entry name" value="PROTEIN WHAT'S THIS FACTOR 1 HOMOLOG, CHLOROPLASTIC"/>
    <property type="match status" value="1"/>
</dbReference>
<evidence type="ECO:0000259" key="1">
    <source>
        <dbReference type="Pfam" id="PF11955"/>
    </source>
</evidence>
<proteinExistence type="predicted"/>
<dbReference type="STRING" id="180498.A0A067JMI5"/>